<dbReference type="AlphaFoldDB" id="A0A1I6G8T2"/>
<feature type="domain" description="DUF7845" evidence="1">
    <location>
        <begin position="4"/>
        <end position="335"/>
    </location>
</feature>
<keyword evidence="3" id="KW-1185">Reference proteome</keyword>
<name>A0A1I6G8T2_9EURY</name>
<accession>A0A1I6G8T2</accession>
<sequence length="551" mass="62742">MRLIEPSWHEVSANFLYDEHGLAPFFAADRRVKQGGGSQTAEFRDDGERWVVRLYYQNSGIVHPGPRTPTGTEFRLDEMREYRLAVARHAEEDPTGQQSFNAHLAPRWSGMKVENARGRRSTLDVPIREGVNVKVSGSNIDIFRYQDLLRQAAEAVGINGRYFEDPHEYSNVQDAERYVRIHCDASGPIHARDGPIAKIGHLLEHDRTGYRKVVQNDDDSHGRNLPGYYHTVTLGPRRVREAFPSHRFPIEVKHYYAREARSKSKDDPLRHPKVGVSYQVSRWDGKIGVTDEDLEELRRQLDRTLHAVLIDAGLNPTPSSDGAGTTYVPDPYFPADVDEDAEEPPSLDLTHIRHEQESIVVRALTDGLSPVEWESLETLVTDGGRVSPRDIAARHDRHEESVRRALRRMGEMVEREYGTVSLKSTYVAELVYDAVQEAEASRESFKRAAETAGKALASARRGLDDRTSALLAWCARYDVEVDSRGDAVQRIRLGELDRDSDADPEMLVKRAYELWTDARQDVEAFRSAVVEFRRPEDRGVRTVEAWRLLRR</sequence>
<dbReference type="OrthoDB" id="316855at2157"/>
<gene>
    <name evidence="2" type="ORF">SAMN04487947_0744</name>
</gene>
<evidence type="ECO:0000313" key="3">
    <source>
        <dbReference type="Proteomes" id="UP000198531"/>
    </source>
</evidence>
<protein>
    <recommendedName>
        <fullName evidence="1">DUF7845 domain-containing protein</fullName>
    </recommendedName>
</protein>
<dbReference type="InterPro" id="IPR057167">
    <property type="entry name" value="DUF7845"/>
</dbReference>
<evidence type="ECO:0000259" key="1">
    <source>
        <dbReference type="Pfam" id="PF25227"/>
    </source>
</evidence>
<evidence type="ECO:0000313" key="2">
    <source>
        <dbReference type="EMBL" id="SFR38541.1"/>
    </source>
</evidence>
<dbReference type="EMBL" id="FOYT01000001">
    <property type="protein sequence ID" value="SFR38541.1"/>
    <property type="molecule type" value="Genomic_DNA"/>
</dbReference>
<proteinExistence type="predicted"/>
<dbReference type="Proteomes" id="UP000198531">
    <property type="component" value="Unassembled WGS sequence"/>
</dbReference>
<organism evidence="2 3">
    <name type="scientific">Halogeometricum rufum</name>
    <dbReference type="NCBI Taxonomy" id="553469"/>
    <lineage>
        <taxon>Archaea</taxon>
        <taxon>Methanobacteriati</taxon>
        <taxon>Methanobacteriota</taxon>
        <taxon>Stenosarchaea group</taxon>
        <taxon>Halobacteria</taxon>
        <taxon>Halobacteriales</taxon>
        <taxon>Haloferacaceae</taxon>
        <taxon>Halogeometricum</taxon>
    </lineage>
</organism>
<reference evidence="3" key="1">
    <citation type="submission" date="2016-10" db="EMBL/GenBank/DDBJ databases">
        <authorList>
            <person name="Varghese N."/>
            <person name="Submissions S."/>
        </authorList>
    </citation>
    <scope>NUCLEOTIDE SEQUENCE [LARGE SCALE GENOMIC DNA]</scope>
    <source>
        <strain evidence="3">CGMCC 1.7736</strain>
    </source>
</reference>
<dbReference type="Pfam" id="PF25227">
    <property type="entry name" value="DUF7845"/>
    <property type="match status" value="1"/>
</dbReference>